<evidence type="ECO:0000313" key="3">
    <source>
        <dbReference type="Proteomes" id="UP000001933"/>
    </source>
</evidence>
<dbReference type="Proteomes" id="UP000001933">
    <property type="component" value="Chromosome"/>
</dbReference>
<dbReference type="RefSeq" id="WP_011417890.1">
    <property type="nucleotide sequence ID" value="NC_007759.1"/>
</dbReference>
<dbReference type="HOGENOM" id="CLU_1509869_0_0_7"/>
<name>Q2LUW3_SYNAS</name>
<dbReference type="InterPro" id="IPR014717">
    <property type="entry name" value="Transl_elong_EF1B/ribsomal_bS6"/>
</dbReference>
<proteinExistence type="predicted"/>
<dbReference type="AlphaFoldDB" id="Q2LUW3"/>
<feature type="transmembrane region" description="Helical" evidence="1">
    <location>
        <begin position="12"/>
        <end position="32"/>
    </location>
</feature>
<gene>
    <name evidence="2" type="ORF">SYN_00451</name>
</gene>
<keyword evidence="1" id="KW-0812">Transmembrane</keyword>
<keyword evidence="1" id="KW-0472">Membrane</keyword>
<dbReference type="OrthoDB" id="9833133at2"/>
<dbReference type="EMBL" id="CP000252">
    <property type="protein sequence ID" value="ABC77869.1"/>
    <property type="molecule type" value="Genomic_DNA"/>
</dbReference>
<accession>Q2LUW3</accession>
<sequence>MTDAGKQDKLKIVGIYLIVILALLRFLVYPLYSAVEKEKRVFDAQRESYLLKVRLLNQQQNRKTAPEMVKKEELAPYLYEKSQDFMEIQLGIVHRLNGVAREKGGELVRFEILETIPGKTLSEAPVTLWFSGPPKTLMDILQTVETSKKILGIRNMEMNRGPRDYVLSLTLSAYRLEQ</sequence>
<dbReference type="KEGG" id="sat:SYN_00451"/>
<keyword evidence="3" id="KW-1185">Reference proteome</keyword>
<reference evidence="2 3" key="1">
    <citation type="journal article" date="2007" name="Proc. Natl. Acad. Sci. U.S.A.">
        <title>The genome of Syntrophus aciditrophicus: life at the thermodynamic limit of microbial growth.</title>
        <authorList>
            <person name="McInerney M.J."/>
            <person name="Rohlin L."/>
            <person name="Mouttaki H."/>
            <person name="Kim U."/>
            <person name="Krupp R.S."/>
            <person name="Rios-Hernandez L."/>
            <person name="Sieber J."/>
            <person name="Struchtemeyer C.G."/>
            <person name="Bhattacharyya A."/>
            <person name="Campbell J.W."/>
            <person name="Gunsalus R.P."/>
        </authorList>
    </citation>
    <scope>NUCLEOTIDE SEQUENCE [LARGE SCALE GENOMIC DNA]</scope>
    <source>
        <strain evidence="2 3">SB</strain>
    </source>
</reference>
<keyword evidence="1" id="KW-1133">Transmembrane helix</keyword>
<dbReference type="Gene3D" id="3.30.70.60">
    <property type="match status" value="1"/>
</dbReference>
<dbReference type="STRING" id="56780.SYN_00451"/>
<evidence type="ECO:0000313" key="2">
    <source>
        <dbReference type="EMBL" id="ABC77869.1"/>
    </source>
</evidence>
<evidence type="ECO:0000256" key="1">
    <source>
        <dbReference type="SAM" id="Phobius"/>
    </source>
</evidence>
<organism evidence="2 3">
    <name type="scientific">Syntrophus aciditrophicus (strain SB)</name>
    <dbReference type="NCBI Taxonomy" id="56780"/>
    <lineage>
        <taxon>Bacteria</taxon>
        <taxon>Pseudomonadati</taxon>
        <taxon>Thermodesulfobacteriota</taxon>
        <taxon>Syntrophia</taxon>
        <taxon>Syntrophales</taxon>
        <taxon>Syntrophaceae</taxon>
        <taxon>Syntrophus</taxon>
    </lineage>
</organism>
<protein>
    <submittedName>
        <fullName evidence="2">Hypothetical membrane protein</fullName>
    </submittedName>
</protein>
<dbReference type="InParanoid" id="Q2LUW3"/>